<protein>
    <recommendedName>
        <fullName evidence="2">peptidylprolyl isomerase</fullName>
        <ecNumber evidence="2">5.2.1.8</ecNumber>
    </recommendedName>
</protein>
<organism evidence="8 9">
    <name type="scientific">Crinalium epipsammum PCC 9333</name>
    <dbReference type="NCBI Taxonomy" id="1173022"/>
    <lineage>
        <taxon>Bacteria</taxon>
        <taxon>Bacillati</taxon>
        <taxon>Cyanobacteriota</taxon>
        <taxon>Cyanophyceae</taxon>
        <taxon>Gomontiellales</taxon>
        <taxon>Gomontiellaceae</taxon>
        <taxon>Crinalium</taxon>
    </lineage>
</organism>
<proteinExistence type="predicted"/>
<comment type="catalytic activity">
    <reaction evidence="1">
        <text>[protein]-peptidylproline (omega=180) = [protein]-peptidylproline (omega=0)</text>
        <dbReference type="Rhea" id="RHEA:16237"/>
        <dbReference type="Rhea" id="RHEA-COMP:10747"/>
        <dbReference type="Rhea" id="RHEA-COMP:10748"/>
        <dbReference type="ChEBI" id="CHEBI:83833"/>
        <dbReference type="ChEBI" id="CHEBI:83834"/>
        <dbReference type="EC" id="5.2.1.8"/>
    </reaction>
</comment>
<keyword evidence="4 6" id="KW-0697">Rotamase</keyword>
<feature type="domain" description="PpiC" evidence="7">
    <location>
        <begin position="125"/>
        <end position="214"/>
    </location>
</feature>
<evidence type="ECO:0000259" key="7">
    <source>
        <dbReference type="PROSITE" id="PS50198"/>
    </source>
</evidence>
<dbReference type="Gene3D" id="3.10.50.40">
    <property type="match status" value="1"/>
</dbReference>
<evidence type="ECO:0000256" key="5">
    <source>
        <dbReference type="ARBA" id="ARBA00023235"/>
    </source>
</evidence>
<dbReference type="InterPro" id="IPR050245">
    <property type="entry name" value="PrsA_foldase"/>
</dbReference>
<dbReference type="PANTHER" id="PTHR47245:SF1">
    <property type="entry name" value="FOLDASE PROTEIN PRSA"/>
    <property type="match status" value="1"/>
</dbReference>
<dbReference type="InterPro" id="IPR046357">
    <property type="entry name" value="PPIase_dom_sf"/>
</dbReference>
<evidence type="ECO:0000256" key="2">
    <source>
        <dbReference type="ARBA" id="ARBA00013194"/>
    </source>
</evidence>
<dbReference type="KEGG" id="cep:Cri9333_0131"/>
<dbReference type="HOGENOM" id="CLU_082394_1_0_3"/>
<gene>
    <name evidence="8" type="ORF">Cri9333_0131</name>
</gene>
<dbReference type="GO" id="GO:0003755">
    <property type="term" value="F:peptidyl-prolyl cis-trans isomerase activity"/>
    <property type="evidence" value="ECO:0007669"/>
    <property type="project" value="UniProtKB-KW"/>
</dbReference>
<name>K9VT83_9CYAN</name>
<keyword evidence="5 6" id="KW-0413">Isomerase</keyword>
<evidence type="ECO:0000313" key="9">
    <source>
        <dbReference type="Proteomes" id="UP000010472"/>
    </source>
</evidence>
<dbReference type="STRING" id="1173022.Cri9333_0131"/>
<sequence>MQPSQFLSIDDQLISLEQGLKYLQFSGKLTPFIGEILRQYVLEQELQNRDDLDISPAITEQAVVDFRLERNLSNPQAFAQWLSSNSIDYATFHNQMVASFKLAKLRDQITEPKLQEYFIERKIFLDRVVLSRIIVADQELAEELASQIEEGVTFEELAMEYSLADDRIVNGMMGVLSRGSLPDKIRAAVDLASPGKLVGPLEIEGTWALFKVGKFLPANVEDPQLIESLKNELFDQWLTDKIQKLTVKLLAI</sequence>
<evidence type="ECO:0000256" key="3">
    <source>
        <dbReference type="ARBA" id="ARBA00022729"/>
    </source>
</evidence>
<dbReference type="InterPro" id="IPR000297">
    <property type="entry name" value="PPIase_PpiC"/>
</dbReference>
<keyword evidence="3" id="KW-0732">Signal</keyword>
<evidence type="ECO:0000313" key="8">
    <source>
        <dbReference type="EMBL" id="AFZ11131.1"/>
    </source>
</evidence>
<reference evidence="8 9" key="1">
    <citation type="submission" date="2012-06" db="EMBL/GenBank/DDBJ databases">
        <title>Finished chromosome of genome of Crinalium epipsammum PCC 9333.</title>
        <authorList>
            <consortium name="US DOE Joint Genome Institute"/>
            <person name="Gugger M."/>
            <person name="Coursin T."/>
            <person name="Rippka R."/>
            <person name="Tandeau De Marsac N."/>
            <person name="Huntemann M."/>
            <person name="Wei C.-L."/>
            <person name="Han J."/>
            <person name="Detter J.C."/>
            <person name="Han C."/>
            <person name="Tapia R."/>
            <person name="Davenport K."/>
            <person name="Daligault H."/>
            <person name="Erkkila T."/>
            <person name="Gu W."/>
            <person name="Munk A.C.C."/>
            <person name="Teshima H."/>
            <person name="Xu Y."/>
            <person name="Chain P."/>
            <person name="Chen A."/>
            <person name="Krypides N."/>
            <person name="Mavromatis K."/>
            <person name="Markowitz V."/>
            <person name="Szeto E."/>
            <person name="Ivanova N."/>
            <person name="Mikhailova N."/>
            <person name="Ovchinnikova G."/>
            <person name="Pagani I."/>
            <person name="Pati A."/>
            <person name="Goodwin L."/>
            <person name="Peters L."/>
            <person name="Pitluck S."/>
            <person name="Woyke T."/>
            <person name="Kerfeld C."/>
        </authorList>
    </citation>
    <scope>NUCLEOTIDE SEQUENCE [LARGE SCALE GENOMIC DNA]</scope>
    <source>
        <strain evidence="8 9">PCC 9333</strain>
    </source>
</reference>
<dbReference type="RefSeq" id="WP_015201275.1">
    <property type="nucleotide sequence ID" value="NC_019753.1"/>
</dbReference>
<dbReference type="AlphaFoldDB" id="K9VT83"/>
<dbReference type="Pfam" id="PF00639">
    <property type="entry name" value="Rotamase"/>
    <property type="match status" value="1"/>
</dbReference>
<evidence type="ECO:0000256" key="1">
    <source>
        <dbReference type="ARBA" id="ARBA00000971"/>
    </source>
</evidence>
<evidence type="ECO:0000256" key="6">
    <source>
        <dbReference type="PROSITE-ProRule" id="PRU00278"/>
    </source>
</evidence>
<dbReference type="PANTHER" id="PTHR47245">
    <property type="entry name" value="PEPTIDYLPROLYL ISOMERASE"/>
    <property type="match status" value="1"/>
</dbReference>
<dbReference type="OrthoDB" id="453765at2"/>
<dbReference type="EC" id="5.2.1.8" evidence="2"/>
<dbReference type="PROSITE" id="PS50198">
    <property type="entry name" value="PPIC_PPIASE_2"/>
    <property type="match status" value="1"/>
</dbReference>
<keyword evidence="9" id="KW-1185">Reference proteome</keyword>
<dbReference type="eggNOG" id="COG0760">
    <property type="taxonomic scope" value="Bacteria"/>
</dbReference>
<dbReference type="PATRIC" id="fig|1173022.3.peg.142"/>
<evidence type="ECO:0000256" key="4">
    <source>
        <dbReference type="ARBA" id="ARBA00023110"/>
    </source>
</evidence>
<dbReference type="SUPFAM" id="SSF54534">
    <property type="entry name" value="FKBP-like"/>
    <property type="match status" value="1"/>
</dbReference>
<accession>K9VT83</accession>
<dbReference type="Proteomes" id="UP000010472">
    <property type="component" value="Chromosome"/>
</dbReference>
<dbReference type="EMBL" id="CP003620">
    <property type="protein sequence ID" value="AFZ11131.1"/>
    <property type="molecule type" value="Genomic_DNA"/>
</dbReference>